<accession>A0A2H1WVT9</accession>
<feature type="compositionally biased region" description="Basic residues" evidence="1">
    <location>
        <begin position="30"/>
        <end position="47"/>
    </location>
</feature>
<dbReference type="AlphaFoldDB" id="A0A2H1WVT9"/>
<evidence type="ECO:0000256" key="1">
    <source>
        <dbReference type="SAM" id="MobiDB-lite"/>
    </source>
</evidence>
<protein>
    <submittedName>
        <fullName evidence="2">SFRICE_040091</fullName>
    </submittedName>
</protein>
<dbReference type="EMBL" id="ODYU01011442">
    <property type="protein sequence ID" value="SOQ57180.1"/>
    <property type="molecule type" value="Genomic_DNA"/>
</dbReference>
<evidence type="ECO:0000313" key="2">
    <source>
        <dbReference type="EMBL" id="SOQ57180.1"/>
    </source>
</evidence>
<gene>
    <name evidence="2" type="ORF">SFRICE_040091</name>
</gene>
<sequence>MRIGALRVPSDDCRQYRRAEGLASGVTVSRRGRRRRREAGRQAHRRAATGGVVAGLRRGGRATCHCAASALLAPWSPTLSGVAVLLSARRPGRRRALHRPAALRLPPWRYAPLARPPSSRRTTPAPPRRIFRIGREKSIVQRAPNNFGKTHGALASSPAADAAAATVKRIAFHCATSPGPHAVRRHLAAMLSLTIMRLYNITDINNIIVIVKVR</sequence>
<organism evidence="2">
    <name type="scientific">Spodoptera frugiperda</name>
    <name type="common">Fall armyworm</name>
    <dbReference type="NCBI Taxonomy" id="7108"/>
    <lineage>
        <taxon>Eukaryota</taxon>
        <taxon>Metazoa</taxon>
        <taxon>Ecdysozoa</taxon>
        <taxon>Arthropoda</taxon>
        <taxon>Hexapoda</taxon>
        <taxon>Insecta</taxon>
        <taxon>Pterygota</taxon>
        <taxon>Neoptera</taxon>
        <taxon>Endopterygota</taxon>
        <taxon>Lepidoptera</taxon>
        <taxon>Glossata</taxon>
        <taxon>Ditrysia</taxon>
        <taxon>Noctuoidea</taxon>
        <taxon>Noctuidae</taxon>
        <taxon>Amphipyrinae</taxon>
        <taxon>Spodoptera</taxon>
    </lineage>
</organism>
<feature type="region of interest" description="Disordered" evidence="1">
    <location>
        <begin position="27"/>
        <end position="50"/>
    </location>
</feature>
<name>A0A2H1WVT9_SPOFR</name>
<reference evidence="2" key="1">
    <citation type="submission" date="2016-07" db="EMBL/GenBank/DDBJ databases">
        <authorList>
            <person name="Bretaudeau A."/>
        </authorList>
    </citation>
    <scope>NUCLEOTIDE SEQUENCE</scope>
    <source>
        <strain evidence="2">Rice</strain>
        <tissue evidence="2">Whole body</tissue>
    </source>
</reference>
<proteinExistence type="predicted"/>